<dbReference type="Proteomes" id="UP000814176">
    <property type="component" value="Unassembled WGS sequence"/>
</dbReference>
<accession>A0A4Y9YI62</accession>
<dbReference type="GeneID" id="71997671"/>
<protein>
    <submittedName>
        <fullName evidence="2">Uncharacterized protein</fullName>
    </submittedName>
</protein>
<dbReference type="EMBL" id="SEKV01000244">
    <property type="protein sequence ID" value="TFY60629.1"/>
    <property type="molecule type" value="Genomic_DNA"/>
</dbReference>
<sequence>MRPSLPRLVKVIPKSQLAQQGIPLQRTLPEPVRSDIKQPTLIELLMKRRADAGESYPSNIRIEPELKMAHFRRFPKEVGMELKEMAREK</sequence>
<dbReference type="EMBL" id="JADCUA010000002">
    <property type="protein sequence ID" value="KAH9842333.1"/>
    <property type="molecule type" value="Genomic_DNA"/>
</dbReference>
<evidence type="ECO:0000313" key="2">
    <source>
        <dbReference type="EMBL" id="TFY60629.1"/>
    </source>
</evidence>
<reference evidence="2 3" key="1">
    <citation type="submission" date="2019-01" db="EMBL/GenBank/DDBJ databases">
        <title>Genome sequencing of the rare red list fungi Fomitopsis rosea.</title>
        <authorList>
            <person name="Buettner E."/>
            <person name="Kellner H."/>
        </authorList>
    </citation>
    <scope>NUCLEOTIDE SEQUENCE [LARGE SCALE GENOMIC DNA]</scope>
    <source>
        <strain evidence="2 3">DSM 105464</strain>
    </source>
</reference>
<dbReference type="AlphaFoldDB" id="A0A4Y9YI62"/>
<dbReference type="Proteomes" id="UP000298390">
    <property type="component" value="Unassembled WGS sequence"/>
</dbReference>
<name>A0A4Y9YI62_9APHY</name>
<proteinExistence type="predicted"/>
<comment type="caution">
    <text evidence="2">The sequence shown here is derived from an EMBL/GenBank/DDBJ whole genome shotgun (WGS) entry which is preliminary data.</text>
</comment>
<reference evidence="1 4" key="2">
    <citation type="journal article" date="2021" name="Environ. Microbiol.">
        <title>Gene family expansions and transcriptome signatures uncover fungal adaptations to wood decay.</title>
        <authorList>
            <person name="Hage H."/>
            <person name="Miyauchi S."/>
            <person name="Viragh M."/>
            <person name="Drula E."/>
            <person name="Min B."/>
            <person name="Chaduli D."/>
            <person name="Navarro D."/>
            <person name="Favel A."/>
            <person name="Norest M."/>
            <person name="Lesage-Meessen L."/>
            <person name="Balint B."/>
            <person name="Merenyi Z."/>
            <person name="de Eugenio L."/>
            <person name="Morin E."/>
            <person name="Martinez A.T."/>
            <person name="Baldrian P."/>
            <person name="Stursova M."/>
            <person name="Martinez M.J."/>
            <person name="Novotny C."/>
            <person name="Magnuson J.K."/>
            <person name="Spatafora J.W."/>
            <person name="Maurice S."/>
            <person name="Pangilinan J."/>
            <person name="Andreopoulos W."/>
            <person name="LaButti K."/>
            <person name="Hundley H."/>
            <person name="Na H."/>
            <person name="Kuo A."/>
            <person name="Barry K."/>
            <person name="Lipzen A."/>
            <person name="Henrissat B."/>
            <person name="Riley R."/>
            <person name="Ahrendt S."/>
            <person name="Nagy L.G."/>
            <person name="Grigoriev I.V."/>
            <person name="Martin F."/>
            <person name="Rosso M.N."/>
        </authorList>
    </citation>
    <scope>NUCLEOTIDE SEQUENCE [LARGE SCALE GENOMIC DNA]</scope>
    <source>
        <strain evidence="1 4">CIRM-BRFM 1785</strain>
    </source>
</reference>
<keyword evidence="4" id="KW-1185">Reference proteome</keyword>
<organism evidence="2 3">
    <name type="scientific">Rhodofomes roseus</name>
    <dbReference type="NCBI Taxonomy" id="34475"/>
    <lineage>
        <taxon>Eukaryota</taxon>
        <taxon>Fungi</taxon>
        <taxon>Dikarya</taxon>
        <taxon>Basidiomycota</taxon>
        <taxon>Agaricomycotina</taxon>
        <taxon>Agaricomycetes</taxon>
        <taxon>Polyporales</taxon>
        <taxon>Rhodofomes</taxon>
    </lineage>
</organism>
<evidence type="ECO:0000313" key="1">
    <source>
        <dbReference type="EMBL" id="KAH9842333.1"/>
    </source>
</evidence>
<evidence type="ECO:0000313" key="4">
    <source>
        <dbReference type="Proteomes" id="UP000814176"/>
    </source>
</evidence>
<evidence type="ECO:0000313" key="3">
    <source>
        <dbReference type="Proteomes" id="UP000298390"/>
    </source>
</evidence>
<dbReference type="RefSeq" id="XP_047783380.1">
    <property type="nucleotide sequence ID" value="XM_047916939.1"/>
</dbReference>
<dbReference type="OrthoDB" id="3237970at2759"/>
<gene>
    <name evidence="1" type="ORF">C8Q71DRAFT_199117</name>
    <name evidence="2" type="ORF">EVJ58_g5015</name>
</gene>